<accession>A0AAV4H4C6</accession>
<evidence type="ECO:0000313" key="2">
    <source>
        <dbReference type="Proteomes" id="UP000762676"/>
    </source>
</evidence>
<reference evidence="1 2" key="1">
    <citation type="journal article" date="2021" name="Elife">
        <title>Chloroplast acquisition without the gene transfer in kleptoplastic sea slugs, Plakobranchus ocellatus.</title>
        <authorList>
            <person name="Maeda T."/>
            <person name="Takahashi S."/>
            <person name="Yoshida T."/>
            <person name="Shimamura S."/>
            <person name="Takaki Y."/>
            <person name="Nagai Y."/>
            <person name="Toyoda A."/>
            <person name="Suzuki Y."/>
            <person name="Arimoto A."/>
            <person name="Ishii H."/>
            <person name="Satoh N."/>
            <person name="Nishiyama T."/>
            <person name="Hasebe M."/>
            <person name="Maruyama T."/>
            <person name="Minagawa J."/>
            <person name="Obokata J."/>
            <person name="Shigenobu S."/>
        </authorList>
    </citation>
    <scope>NUCLEOTIDE SEQUENCE [LARGE SCALE GENOMIC DNA]</scope>
</reference>
<evidence type="ECO:0000313" key="1">
    <source>
        <dbReference type="EMBL" id="GFR91415.1"/>
    </source>
</evidence>
<dbReference type="InterPro" id="IPR052560">
    <property type="entry name" value="RdDP_mobile_element"/>
</dbReference>
<gene>
    <name evidence="1" type="ORF">ElyMa_000842800</name>
</gene>
<dbReference type="AlphaFoldDB" id="A0AAV4H4C6"/>
<organism evidence="1 2">
    <name type="scientific">Elysia marginata</name>
    <dbReference type="NCBI Taxonomy" id="1093978"/>
    <lineage>
        <taxon>Eukaryota</taxon>
        <taxon>Metazoa</taxon>
        <taxon>Spiralia</taxon>
        <taxon>Lophotrochozoa</taxon>
        <taxon>Mollusca</taxon>
        <taxon>Gastropoda</taxon>
        <taxon>Heterobranchia</taxon>
        <taxon>Euthyneura</taxon>
        <taxon>Panpulmonata</taxon>
        <taxon>Sacoglossa</taxon>
        <taxon>Placobranchoidea</taxon>
        <taxon>Plakobranchidae</taxon>
        <taxon>Elysia</taxon>
    </lineage>
</organism>
<proteinExistence type="predicted"/>
<name>A0AAV4H4C6_9GAST</name>
<dbReference type="PANTHER" id="PTHR36688:SF1">
    <property type="entry name" value="ENDONUCLEASE_EXONUCLEASE_PHOSPHATASE DOMAIN-CONTAINING PROTEIN"/>
    <property type="match status" value="1"/>
</dbReference>
<comment type="caution">
    <text evidence="1">The sequence shown here is derived from an EMBL/GenBank/DDBJ whole genome shotgun (WGS) entry which is preliminary data.</text>
</comment>
<dbReference type="PANTHER" id="PTHR36688">
    <property type="entry name" value="ENDO/EXONUCLEASE/PHOSPHATASE DOMAIN-CONTAINING PROTEIN"/>
    <property type="match status" value="1"/>
</dbReference>
<protein>
    <submittedName>
        <fullName evidence="1">Uncharacterized protein</fullName>
    </submittedName>
</protein>
<sequence>MGISRRQQSWEWGRTIKCNFSLQPQRQRHLSPRWRKGYRSELASVTQNNKGSVQATRQVLADFPRSQHRPTVITTVIILARIAGIPKSRWNFRKADREA</sequence>
<dbReference type="Proteomes" id="UP000762676">
    <property type="component" value="Unassembled WGS sequence"/>
</dbReference>
<keyword evidence="2" id="KW-1185">Reference proteome</keyword>
<dbReference type="EMBL" id="BMAT01001733">
    <property type="protein sequence ID" value="GFR91415.1"/>
    <property type="molecule type" value="Genomic_DNA"/>
</dbReference>